<feature type="region of interest" description="Disordered" evidence="1">
    <location>
        <begin position="1"/>
        <end position="29"/>
    </location>
</feature>
<dbReference type="Proteomes" id="UP000558488">
    <property type="component" value="Unassembled WGS sequence"/>
</dbReference>
<organism evidence="2 3">
    <name type="scientific">Pipistrellus kuhlii</name>
    <name type="common">Kuhl's pipistrelle</name>
    <dbReference type="NCBI Taxonomy" id="59472"/>
    <lineage>
        <taxon>Eukaryota</taxon>
        <taxon>Metazoa</taxon>
        <taxon>Chordata</taxon>
        <taxon>Craniata</taxon>
        <taxon>Vertebrata</taxon>
        <taxon>Euteleostomi</taxon>
        <taxon>Mammalia</taxon>
        <taxon>Eutheria</taxon>
        <taxon>Laurasiatheria</taxon>
        <taxon>Chiroptera</taxon>
        <taxon>Yangochiroptera</taxon>
        <taxon>Vespertilionidae</taxon>
        <taxon>Pipistrellus</taxon>
    </lineage>
</organism>
<keyword evidence="3" id="KW-1185">Reference proteome</keyword>
<sequence length="167" mass="18495">MAKETRRPPIHPAPKAGVASLTRKMSRERPLLKEKCLGWRSSASALKVGRLGPNPSPAIHQLSGKTGQVGSDVLESSEKMETVLWAEGTARAPAWRAGQGRAWSPQPWLRSAKQLVSPIQPERDLIYLSGTSFRHNHILQSCPEAQQYRLCGFSLRSIPRLPRLSQS</sequence>
<dbReference type="EMBL" id="JACAGB010000020">
    <property type="protein sequence ID" value="KAF6311876.1"/>
    <property type="molecule type" value="Genomic_DNA"/>
</dbReference>
<protein>
    <submittedName>
        <fullName evidence="2">Uncharacterized protein</fullName>
    </submittedName>
</protein>
<gene>
    <name evidence="2" type="ORF">mPipKuh1_009074</name>
</gene>
<proteinExistence type="predicted"/>
<accession>A0A7J7UGJ0</accession>
<dbReference type="AlphaFoldDB" id="A0A7J7UGJ0"/>
<reference evidence="2 3" key="1">
    <citation type="journal article" date="2020" name="Nature">
        <title>Six reference-quality genomes reveal evolution of bat adaptations.</title>
        <authorList>
            <person name="Jebb D."/>
            <person name="Huang Z."/>
            <person name="Pippel M."/>
            <person name="Hughes G.M."/>
            <person name="Lavrichenko K."/>
            <person name="Devanna P."/>
            <person name="Winkler S."/>
            <person name="Jermiin L.S."/>
            <person name="Skirmuntt E.C."/>
            <person name="Katzourakis A."/>
            <person name="Burkitt-Gray L."/>
            <person name="Ray D.A."/>
            <person name="Sullivan K.A.M."/>
            <person name="Roscito J.G."/>
            <person name="Kirilenko B.M."/>
            <person name="Davalos L.M."/>
            <person name="Corthals A.P."/>
            <person name="Power M.L."/>
            <person name="Jones G."/>
            <person name="Ransome R.D."/>
            <person name="Dechmann D.K.N."/>
            <person name="Locatelli A.G."/>
            <person name="Puechmaille S.J."/>
            <person name="Fedrigo O."/>
            <person name="Jarvis E.D."/>
            <person name="Hiller M."/>
            <person name="Vernes S.C."/>
            <person name="Myers E.W."/>
            <person name="Teeling E.C."/>
        </authorList>
    </citation>
    <scope>NUCLEOTIDE SEQUENCE [LARGE SCALE GENOMIC DNA]</scope>
    <source>
        <strain evidence="2">MPipKuh1</strain>
        <tissue evidence="2">Flight muscle</tissue>
    </source>
</reference>
<evidence type="ECO:0000256" key="1">
    <source>
        <dbReference type="SAM" id="MobiDB-lite"/>
    </source>
</evidence>
<name>A0A7J7UGJ0_PIPKU</name>
<feature type="region of interest" description="Disordered" evidence="1">
    <location>
        <begin position="48"/>
        <end position="70"/>
    </location>
</feature>
<evidence type="ECO:0000313" key="2">
    <source>
        <dbReference type="EMBL" id="KAF6311876.1"/>
    </source>
</evidence>
<comment type="caution">
    <text evidence="2">The sequence shown here is derived from an EMBL/GenBank/DDBJ whole genome shotgun (WGS) entry which is preliminary data.</text>
</comment>
<evidence type="ECO:0000313" key="3">
    <source>
        <dbReference type="Proteomes" id="UP000558488"/>
    </source>
</evidence>